<dbReference type="SUPFAM" id="SSF46785">
    <property type="entry name" value="Winged helix' DNA-binding domain"/>
    <property type="match status" value="1"/>
</dbReference>
<protein>
    <recommendedName>
        <fullName evidence="1">Transcription regulator PadR N-terminal domain-containing protein</fullName>
    </recommendedName>
</protein>
<dbReference type="EMBL" id="BART01004896">
    <property type="protein sequence ID" value="GAG58373.1"/>
    <property type="molecule type" value="Genomic_DNA"/>
</dbReference>
<sequence>MPRKKNEKSFKEFECTVKDIFLGEVKSKNIFPLLILHLISNETQYGNKLISKIKEMSGNIMTVNPNTIYPLLKRMEELNLVRGKWDKPKRPYKKYYYLTKEGFKKYNDIKEAQKPWMENYIKITLKNSSSFTWPSTGKFPVRVGYHWFPKGNQPEPEWDDGGRTTLPNDVAPGELVTVVVKVKAPDAIGWYILQIEAVQEGVTWFQKVIEGSTYVDKCNI</sequence>
<dbReference type="InterPro" id="IPR005149">
    <property type="entry name" value="Tscrpt_reg_PadR_N"/>
</dbReference>
<evidence type="ECO:0000259" key="1">
    <source>
        <dbReference type="Pfam" id="PF03551"/>
    </source>
</evidence>
<dbReference type="InterPro" id="IPR036388">
    <property type="entry name" value="WH-like_DNA-bd_sf"/>
</dbReference>
<dbReference type="AlphaFoldDB" id="X0ZDG2"/>
<dbReference type="InterPro" id="IPR013783">
    <property type="entry name" value="Ig-like_fold"/>
</dbReference>
<feature type="domain" description="Transcription regulator PadR N-terminal" evidence="1">
    <location>
        <begin position="35"/>
        <end position="105"/>
    </location>
</feature>
<dbReference type="PANTHER" id="PTHR33169:SF14">
    <property type="entry name" value="TRANSCRIPTIONAL REGULATOR RV3488"/>
    <property type="match status" value="1"/>
</dbReference>
<dbReference type="InterPro" id="IPR052509">
    <property type="entry name" value="Metal_resp_DNA-bind_regulator"/>
</dbReference>
<gene>
    <name evidence="2" type="ORF">S01H4_11857</name>
</gene>
<reference evidence="2" key="1">
    <citation type="journal article" date="2014" name="Front. Microbiol.">
        <title>High frequency of phylogenetically diverse reductive dehalogenase-homologous genes in deep subseafloor sedimentary metagenomes.</title>
        <authorList>
            <person name="Kawai M."/>
            <person name="Futagami T."/>
            <person name="Toyoda A."/>
            <person name="Takaki Y."/>
            <person name="Nishi S."/>
            <person name="Hori S."/>
            <person name="Arai W."/>
            <person name="Tsubouchi T."/>
            <person name="Morono Y."/>
            <person name="Uchiyama I."/>
            <person name="Ito T."/>
            <person name="Fujiyama A."/>
            <person name="Inagaki F."/>
            <person name="Takami H."/>
        </authorList>
    </citation>
    <scope>NUCLEOTIDE SEQUENCE</scope>
    <source>
        <strain evidence="2">Expedition CK06-06</strain>
    </source>
</reference>
<dbReference type="Gene3D" id="2.60.40.10">
    <property type="entry name" value="Immunoglobulins"/>
    <property type="match status" value="1"/>
</dbReference>
<evidence type="ECO:0000313" key="2">
    <source>
        <dbReference type="EMBL" id="GAG58373.1"/>
    </source>
</evidence>
<dbReference type="Pfam" id="PF03551">
    <property type="entry name" value="PadR"/>
    <property type="match status" value="1"/>
</dbReference>
<organism evidence="2">
    <name type="scientific">marine sediment metagenome</name>
    <dbReference type="NCBI Taxonomy" id="412755"/>
    <lineage>
        <taxon>unclassified sequences</taxon>
        <taxon>metagenomes</taxon>
        <taxon>ecological metagenomes</taxon>
    </lineage>
</organism>
<accession>X0ZDG2</accession>
<name>X0ZDG2_9ZZZZ</name>
<proteinExistence type="predicted"/>
<dbReference type="Gene3D" id="1.10.10.10">
    <property type="entry name" value="Winged helix-like DNA-binding domain superfamily/Winged helix DNA-binding domain"/>
    <property type="match status" value="1"/>
</dbReference>
<dbReference type="PANTHER" id="PTHR33169">
    <property type="entry name" value="PADR-FAMILY TRANSCRIPTIONAL REGULATOR"/>
    <property type="match status" value="1"/>
</dbReference>
<dbReference type="InterPro" id="IPR036390">
    <property type="entry name" value="WH_DNA-bd_sf"/>
</dbReference>
<comment type="caution">
    <text evidence="2">The sequence shown here is derived from an EMBL/GenBank/DDBJ whole genome shotgun (WGS) entry which is preliminary data.</text>
</comment>